<reference evidence="3 4" key="1">
    <citation type="submission" date="2016-10" db="EMBL/GenBank/DDBJ databases">
        <authorList>
            <person name="de Groot N.N."/>
        </authorList>
    </citation>
    <scope>NUCLEOTIDE SEQUENCE [LARGE SCALE GENOMIC DNA]</scope>
    <source>
        <strain evidence="3 4">DSM 13305</strain>
    </source>
</reference>
<dbReference type="AlphaFoldDB" id="A0A1H8TXE5"/>
<dbReference type="Gene3D" id="3.30.450.40">
    <property type="match status" value="1"/>
</dbReference>
<organism evidence="3 4">
    <name type="scientific">Propionispora vibrioides</name>
    <dbReference type="NCBI Taxonomy" id="112903"/>
    <lineage>
        <taxon>Bacteria</taxon>
        <taxon>Bacillati</taxon>
        <taxon>Bacillota</taxon>
        <taxon>Negativicutes</taxon>
        <taxon>Selenomonadales</taxon>
        <taxon>Sporomusaceae</taxon>
        <taxon>Propionispora</taxon>
    </lineage>
</organism>
<name>A0A1H8TXE5_9FIRM</name>
<evidence type="ECO:0000259" key="1">
    <source>
        <dbReference type="Pfam" id="PF02954"/>
    </source>
</evidence>
<dbReference type="OrthoDB" id="1669674at2"/>
<dbReference type="EMBL" id="FODY01000007">
    <property type="protein sequence ID" value="SEO95098.1"/>
    <property type="molecule type" value="Genomic_DNA"/>
</dbReference>
<evidence type="ECO:0000313" key="3">
    <source>
        <dbReference type="EMBL" id="SEO95098.1"/>
    </source>
</evidence>
<feature type="domain" description="GAF" evidence="2">
    <location>
        <begin position="8"/>
        <end position="115"/>
    </location>
</feature>
<dbReference type="Pfam" id="PF02954">
    <property type="entry name" value="HTH_8"/>
    <property type="match status" value="1"/>
</dbReference>
<dbReference type="Pfam" id="PF13185">
    <property type="entry name" value="GAF_2"/>
    <property type="match status" value="1"/>
</dbReference>
<evidence type="ECO:0000259" key="2">
    <source>
        <dbReference type="Pfam" id="PF13185"/>
    </source>
</evidence>
<dbReference type="InterPro" id="IPR002197">
    <property type="entry name" value="HTH_Fis"/>
</dbReference>
<sequence>MMIGLQDIRDTVQKTAEAIADVLKIDVEIADAQLIRVAGTGKYREGRGSVMLDGFVYRHVLETGETVLIKNPGNHELCQPCPRQGNCFEDAEMAAPILVQGEPVGVIGLISFEREQTRRLLDNREWMLQFIVKMAELIAGNLTLPETKPERSSLPLNLNHLEKEAIVKALAEFSGDVRSKEKASKLLGISRATLYRKIKEYELS</sequence>
<dbReference type="GO" id="GO:0043565">
    <property type="term" value="F:sequence-specific DNA binding"/>
    <property type="evidence" value="ECO:0007669"/>
    <property type="project" value="InterPro"/>
</dbReference>
<dbReference type="STRING" id="112903.SAMN04490178_107131"/>
<dbReference type="Proteomes" id="UP000198847">
    <property type="component" value="Unassembled WGS sequence"/>
</dbReference>
<dbReference type="InterPro" id="IPR029016">
    <property type="entry name" value="GAF-like_dom_sf"/>
</dbReference>
<proteinExistence type="predicted"/>
<dbReference type="Gene3D" id="1.10.10.60">
    <property type="entry name" value="Homeodomain-like"/>
    <property type="match status" value="1"/>
</dbReference>
<dbReference type="RefSeq" id="WP_143050588.1">
    <property type="nucleotide sequence ID" value="NZ_FODY01000007.1"/>
</dbReference>
<dbReference type="SUPFAM" id="SSF55781">
    <property type="entry name" value="GAF domain-like"/>
    <property type="match status" value="1"/>
</dbReference>
<gene>
    <name evidence="3" type="ORF">SAMN04490178_107131</name>
</gene>
<dbReference type="InterPro" id="IPR003018">
    <property type="entry name" value="GAF"/>
</dbReference>
<dbReference type="InterPro" id="IPR009057">
    <property type="entry name" value="Homeodomain-like_sf"/>
</dbReference>
<accession>A0A1H8TXE5</accession>
<dbReference type="SUPFAM" id="SSF46689">
    <property type="entry name" value="Homeodomain-like"/>
    <property type="match status" value="1"/>
</dbReference>
<evidence type="ECO:0000313" key="4">
    <source>
        <dbReference type="Proteomes" id="UP000198847"/>
    </source>
</evidence>
<feature type="domain" description="DNA binding HTH" evidence="1">
    <location>
        <begin position="161"/>
        <end position="201"/>
    </location>
</feature>
<protein>
    <submittedName>
        <fullName evidence="3">Stage V sporulation protein T C-terminal, transcription factor</fullName>
    </submittedName>
</protein>
<keyword evidence="4" id="KW-1185">Reference proteome</keyword>